<evidence type="ECO:0000259" key="3">
    <source>
        <dbReference type="Pfam" id="PF17057"/>
    </source>
</evidence>
<keyword evidence="5" id="KW-1185">Reference proteome</keyword>
<dbReference type="InterPro" id="IPR031450">
    <property type="entry name" value="Poxin-SLFN/SLFN_N"/>
</dbReference>
<dbReference type="EMBL" id="JBBHLL010000019">
    <property type="protein sequence ID" value="KAK7829982.1"/>
    <property type="molecule type" value="Genomic_DNA"/>
</dbReference>
<organism evidence="4 5">
    <name type="scientific">Myodes glareolus</name>
    <name type="common">Bank vole</name>
    <name type="synonym">Clethrionomys glareolus</name>
    <dbReference type="NCBI Taxonomy" id="447135"/>
    <lineage>
        <taxon>Eukaryota</taxon>
        <taxon>Metazoa</taxon>
        <taxon>Chordata</taxon>
        <taxon>Craniata</taxon>
        <taxon>Vertebrata</taxon>
        <taxon>Euteleostomi</taxon>
        <taxon>Mammalia</taxon>
        <taxon>Eutheria</taxon>
        <taxon>Euarchontoglires</taxon>
        <taxon>Glires</taxon>
        <taxon>Rodentia</taxon>
        <taxon>Myomorpha</taxon>
        <taxon>Muroidea</taxon>
        <taxon>Cricetidae</taxon>
        <taxon>Arvicolinae</taxon>
        <taxon>Myodes</taxon>
    </lineage>
</organism>
<dbReference type="Proteomes" id="UP001488838">
    <property type="component" value="Unassembled WGS sequence"/>
</dbReference>
<accession>A0AAW0JSH9</accession>
<dbReference type="InterPro" id="IPR007421">
    <property type="entry name" value="Schlafen_AlbA_2_dom"/>
</dbReference>
<dbReference type="Pfam" id="PF17057">
    <property type="entry name" value="B3R"/>
    <property type="match status" value="1"/>
</dbReference>
<feature type="domain" description="Poxin-Schlafen/Schlafen-like N-terminal" evidence="3">
    <location>
        <begin position="219"/>
        <end position="310"/>
    </location>
</feature>
<feature type="domain" description="Schlafen AlbA-2" evidence="2">
    <location>
        <begin position="356"/>
        <end position="437"/>
    </location>
</feature>
<protein>
    <recommendedName>
        <fullName evidence="6">Schlafen AlbA-2 domain-containing protein</fullName>
    </recommendedName>
</protein>
<evidence type="ECO:0000259" key="2">
    <source>
        <dbReference type="Pfam" id="PF04326"/>
    </source>
</evidence>
<name>A0AAW0JSH9_MYOGA</name>
<evidence type="ECO:0000313" key="5">
    <source>
        <dbReference type="Proteomes" id="UP001488838"/>
    </source>
</evidence>
<comment type="caution">
    <text evidence="4">The sequence shown here is derived from an EMBL/GenBank/DDBJ whole genome shotgun (WGS) entry which is preliminary data.</text>
</comment>
<evidence type="ECO:0000313" key="4">
    <source>
        <dbReference type="EMBL" id="KAK7829982.1"/>
    </source>
</evidence>
<dbReference type="AlphaFoldDB" id="A0AAW0JSH9"/>
<evidence type="ECO:0008006" key="6">
    <source>
        <dbReference type="Google" id="ProtNLM"/>
    </source>
</evidence>
<proteinExistence type="predicted"/>
<dbReference type="PANTHER" id="PTHR12155">
    <property type="entry name" value="SCHLAFEN"/>
    <property type="match status" value="1"/>
</dbReference>
<reference evidence="4 5" key="1">
    <citation type="journal article" date="2023" name="bioRxiv">
        <title>Conserved and derived expression patterns and positive selection on dental genes reveal complex evolutionary context of ever-growing rodent molars.</title>
        <authorList>
            <person name="Calamari Z.T."/>
            <person name="Song A."/>
            <person name="Cohen E."/>
            <person name="Akter M."/>
            <person name="Roy R.D."/>
            <person name="Hallikas O."/>
            <person name="Christensen M.M."/>
            <person name="Li P."/>
            <person name="Marangoni P."/>
            <person name="Jernvall J."/>
            <person name="Klein O.D."/>
        </authorList>
    </citation>
    <scope>NUCLEOTIDE SEQUENCE [LARGE SCALE GENOMIC DNA]</scope>
    <source>
        <strain evidence="4">V071</strain>
    </source>
</reference>
<feature type="non-terminal residue" evidence="4">
    <location>
        <position position="1"/>
    </location>
</feature>
<dbReference type="InterPro" id="IPR038461">
    <property type="entry name" value="Schlafen_AlbA_2_dom_sf"/>
</dbReference>
<gene>
    <name evidence="4" type="ORF">U0070_003437</name>
</gene>
<feature type="region of interest" description="Disordered" evidence="1">
    <location>
        <begin position="85"/>
        <end position="106"/>
    </location>
</feature>
<dbReference type="Gene3D" id="3.30.950.30">
    <property type="entry name" value="Schlafen, AAA domain"/>
    <property type="match status" value="1"/>
</dbReference>
<dbReference type="Pfam" id="PF04326">
    <property type="entry name" value="SLFN_AlbA_2"/>
    <property type="match status" value="1"/>
</dbReference>
<dbReference type="InterPro" id="IPR029684">
    <property type="entry name" value="Schlafen"/>
</dbReference>
<sequence>AHTENQDYTFTNHGIEDLETSFHGISAACSEPPGCQAERTFFPLFEIVQSGLQPLNQSILEKRGLLYSNGLVYCSAIPQRHRQPQNKISNKNKMYKKDSTGRKNNSSTGKNWLMIFVLTKVMESKNVACKLFETSCCNELKIFSLVQYLHLPTLMEDICSLVWMKIKSKNSKRKQQHRNLLMAVCALLNSQGGKVRAHIESQDYNYNQHGIGEDLETPFKGILPLAQNHLHFKQEGRCIFISVKSCSLSNSGLKPTTVATNLYTRNGASCVQMDLCTVLQFFKDLEDAGLRSPIKTMLSDKRPGEDVREELCTRGQKELQGQEELHMQEELHVQELAAAFFNRAELTEMEKFSFSESKNVEYKSYKTGNLIKRVKEILPKTVSAFANTDGGYLFTGLYEKEEQIVGFEAEKRMLLFLESEIEKYIRKLPVTHFCEEKQEKIKVERFCCAVFAEEPESWHVEDKQVKRITSEEWAKILVSSRPGPVNMTE</sequence>
<dbReference type="PANTHER" id="PTHR12155:SF2">
    <property type="entry name" value="RIBONUCLEASE SLFN12"/>
    <property type="match status" value="1"/>
</dbReference>
<feature type="non-terminal residue" evidence="4">
    <location>
        <position position="489"/>
    </location>
</feature>
<evidence type="ECO:0000256" key="1">
    <source>
        <dbReference type="SAM" id="MobiDB-lite"/>
    </source>
</evidence>